<evidence type="ECO:0000313" key="3">
    <source>
        <dbReference type="Proteomes" id="UP000042997"/>
    </source>
</evidence>
<protein>
    <submittedName>
        <fullName evidence="2">HNH endonuclease</fullName>
    </submittedName>
</protein>
<reference evidence="2 3" key="1">
    <citation type="journal article" date="2014" name="Genome Announc.">
        <title>Draft Genome Sequence of Propane- and Butane-Oxidizing Actinobacterium Rhodococcus ruber IEGM 231.</title>
        <authorList>
            <person name="Ivshina I.B."/>
            <person name="Kuyukina M.S."/>
            <person name="Krivoruchko A.V."/>
            <person name="Barbe V."/>
            <person name="Fischer C."/>
        </authorList>
    </citation>
    <scope>NUCLEOTIDE SEQUENCE [LARGE SCALE GENOMIC DNA]</scope>
</reference>
<gene>
    <name evidence="2" type="ORF">RHRU231_450103</name>
</gene>
<feature type="domain" description="HNH nuclease" evidence="1">
    <location>
        <begin position="2"/>
        <end position="36"/>
    </location>
</feature>
<dbReference type="Proteomes" id="UP000042997">
    <property type="component" value="Unassembled WGS sequence"/>
</dbReference>
<dbReference type="GO" id="GO:0004519">
    <property type="term" value="F:endonuclease activity"/>
    <property type="evidence" value="ECO:0007669"/>
    <property type="project" value="UniProtKB-KW"/>
</dbReference>
<keyword evidence="2" id="KW-0540">Nuclease</keyword>
<dbReference type="Gene3D" id="3.90.75.20">
    <property type="match status" value="1"/>
</dbReference>
<dbReference type="EMBL" id="CCSD01000056">
    <property type="protein sequence ID" value="CDZ88936.1"/>
    <property type="molecule type" value="Genomic_DNA"/>
</dbReference>
<evidence type="ECO:0000259" key="1">
    <source>
        <dbReference type="Pfam" id="PF13392"/>
    </source>
</evidence>
<evidence type="ECO:0000313" key="2">
    <source>
        <dbReference type="EMBL" id="CDZ88936.1"/>
    </source>
</evidence>
<proteinExistence type="predicted"/>
<dbReference type="InterPro" id="IPR003615">
    <property type="entry name" value="HNH_nuc"/>
</dbReference>
<dbReference type="Pfam" id="PF13392">
    <property type="entry name" value="HNH_3"/>
    <property type="match status" value="1"/>
</dbReference>
<accession>A0A098BMJ3</accession>
<name>A0A098BMJ3_9NOCA</name>
<keyword evidence="2" id="KW-0255">Endonuclease</keyword>
<organism evidence="2 3">
    <name type="scientific">Rhodococcus ruber</name>
    <dbReference type="NCBI Taxonomy" id="1830"/>
    <lineage>
        <taxon>Bacteria</taxon>
        <taxon>Bacillati</taxon>
        <taxon>Actinomycetota</taxon>
        <taxon>Actinomycetes</taxon>
        <taxon>Mycobacteriales</taxon>
        <taxon>Nocardiaceae</taxon>
        <taxon>Rhodococcus</taxon>
    </lineage>
</organism>
<dbReference type="InterPro" id="IPR044925">
    <property type="entry name" value="His-Me_finger_sf"/>
</dbReference>
<dbReference type="AlphaFoldDB" id="A0A098BMJ3"/>
<sequence>MEEHLGRYLQPGEVVHHINRNKTDNRIDNLGLFASQSEHMKHHSSEVLK</sequence>
<dbReference type="SUPFAM" id="SSF54060">
    <property type="entry name" value="His-Me finger endonucleases"/>
    <property type="match status" value="1"/>
</dbReference>
<keyword evidence="2" id="KW-0378">Hydrolase</keyword>